<gene>
    <name evidence="1" type="ORF">DPMN_187197</name>
</gene>
<dbReference type="AlphaFoldDB" id="A0A9D4I798"/>
<comment type="caution">
    <text evidence="1">The sequence shown here is derived from an EMBL/GenBank/DDBJ whole genome shotgun (WGS) entry which is preliminary data.</text>
</comment>
<accession>A0A9D4I798</accession>
<dbReference type="Proteomes" id="UP000828390">
    <property type="component" value="Unassembled WGS sequence"/>
</dbReference>
<protein>
    <submittedName>
        <fullName evidence="1">Uncharacterized protein</fullName>
    </submittedName>
</protein>
<keyword evidence="2" id="KW-1185">Reference proteome</keyword>
<evidence type="ECO:0000313" key="1">
    <source>
        <dbReference type="EMBL" id="KAH3752576.1"/>
    </source>
</evidence>
<organism evidence="1 2">
    <name type="scientific">Dreissena polymorpha</name>
    <name type="common">Zebra mussel</name>
    <name type="synonym">Mytilus polymorpha</name>
    <dbReference type="NCBI Taxonomy" id="45954"/>
    <lineage>
        <taxon>Eukaryota</taxon>
        <taxon>Metazoa</taxon>
        <taxon>Spiralia</taxon>
        <taxon>Lophotrochozoa</taxon>
        <taxon>Mollusca</taxon>
        <taxon>Bivalvia</taxon>
        <taxon>Autobranchia</taxon>
        <taxon>Heteroconchia</taxon>
        <taxon>Euheterodonta</taxon>
        <taxon>Imparidentia</taxon>
        <taxon>Neoheterodontei</taxon>
        <taxon>Myida</taxon>
        <taxon>Dreissenoidea</taxon>
        <taxon>Dreissenidae</taxon>
        <taxon>Dreissena</taxon>
    </lineage>
</organism>
<proteinExistence type="predicted"/>
<name>A0A9D4I798_DREPO</name>
<sequence>MIGGPSQRKCYKTAMLKDNWNQEEFKVIFSNKFQVLEELLQEETMEQKWQKVKVAVTSTYQEVLGPKSYFHKEWISAETLQNVT</sequence>
<evidence type="ECO:0000313" key="2">
    <source>
        <dbReference type="Proteomes" id="UP000828390"/>
    </source>
</evidence>
<reference evidence="1" key="2">
    <citation type="submission" date="2020-11" db="EMBL/GenBank/DDBJ databases">
        <authorList>
            <person name="McCartney M.A."/>
            <person name="Auch B."/>
            <person name="Kono T."/>
            <person name="Mallez S."/>
            <person name="Becker A."/>
            <person name="Gohl D.M."/>
            <person name="Silverstein K.A.T."/>
            <person name="Koren S."/>
            <person name="Bechman K.B."/>
            <person name="Herman A."/>
            <person name="Abrahante J.E."/>
            <person name="Garbe J."/>
        </authorList>
    </citation>
    <scope>NUCLEOTIDE SEQUENCE</scope>
    <source>
        <strain evidence="1">Duluth1</strain>
        <tissue evidence="1">Whole animal</tissue>
    </source>
</reference>
<dbReference type="EMBL" id="JAIWYP010000010">
    <property type="protein sequence ID" value="KAH3752576.1"/>
    <property type="molecule type" value="Genomic_DNA"/>
</dbReference>
<reference evidence="1" key="1">
    <citation type="journal article" date="2019" name="bioRxiv">
        <title>The Genome of the Zebra Mussel, Dreissena polymorpha: A Resource for Invasive Species Research.</title>
        <authorList>
            <person name="McCartney M.A."/>
            <person name="Auch B."/>
            <person name="Kono T."/>
            <person name="Mallez S."/>
            <person name="Zhang Y."/>
            <person name="Obille A."/>
            <person name="Becker A."/>
            <person name="Abrahante J.E."/>
            <person name="Garbe J."/>
            <person name="Badalamenti J.P."/>
            <person name="Herman A."/>
            <person name="Mangelson H."/>
            <person name="Liachko I."/>
            <person name="Sullivan S."/>
            <person name="Sone E.D."/>
            <person name="Koren S."/>
            <person name="Silverstein K.A.T."/>
            <person name="Beckman K.B."/>
            <person name="Gohl D.M."/>
        </authorList>
    </citation>
    <scope>NUCLEOTIDE SEQUENCE</scope>
    <source>
        <strain evidence="1">Duluth1</strain>
        <tissue evidence="1">Whole animal</tissue>
    </source>
</reference>